<accession>A0A5E4D3X2</accession>
<evidence type="ECO:0000313" key="1">
    <source>
        <dbReference type="EMBL" id="KAF7470496.1"/>
    </source>
</evidence>
<organism evidence="2 3">
    <name type="scientific">Marmota monax</name>
    <name type="common">Woodchuck</name>
    <dbReference type="NCBI Taxonomy" id="9995"/>
    <lineage>
        <taxon>Eukaryota</taxon>
        <taxon>Metazoa</taxon>
        <taxon>Chordata</taxon>
        <taxon>Craniata</taxon>
        <taxon>Vertebrata</taxon>
        <taxon>Euteleostomi</taxon>
        <taxon>Mammalia</taxon>
        <taxon>Eutheria</taxon>
        <taxon>Euarchontoglires</taxon>
        <taxon>Glires</taxon>
        <taxon>Rodentia</taxon>
        <taxon>Sciuromorpha</taxon>
        <taxon>Sciuridae</taxon>
        <taxon>Xerinae</taxon>
        <taxon>Marmotini</taxon>
        <taxon>Marmota</taxon>
    </lineage>
</organism>
<gene>
    <name evidence="1" type="ORF">GHT09_018126</name>
    <name evidence="2" type="ORF">MONAX_5E007131</name>
</gene>
<protein>
    <recommendedName>
        <fullName evidence="4">C2 NT-type domain-containing protein</fullName>
    </recommendedName>
</protein>
<evidence type="ECO:0000313" key="2">
    <source>
        <dbReference type="EMBL" id="VTJ88002.1"/>
    </source>
</evidence>
<dbReference type="Proteomes" id="UP000335636">
    <property type="component" value="Unassembled WGS sequence"/>
</dbReference>
<proteinExistence type="predicted"/>
<dbReference type="Proteomes" id="UP000662637">
    <property type="component" value="Unassembled WGS sequence"/>
</dbReference>
<evidence type="ECO:0008006" key="4">
    <source>
        <dbReference type="Google" id="ProtNLM"/>
    </source>
</evidence>
<sequence length="117" mass="13231">MLKKFKFKVDLEIEELSSVPYVNGILFCKMGLLEDSSFTPESSSFYLKPQMLLLQPRHQDDTTHSQFMGQENCSSTGCNQAVTLNITGFNQATSILPRVPTTRPMTDTKDFLQSEMV</sequence>
<name>A0A5E4D3X2_MARMO</name>
<keyword evidence="3" id="KW-1185">Reference proteome</keyword>
<reference evidence="1" key="2">
    <citation type="submission" date="2020-08" db="EMBL/GenBank/DDBJ databases">
        <authorList>
            <person name="Shumante A."/>
            <person name="Zimin A.V."/>
            <person name="Puiu D."/>
            <person name="Salzberg S.L."/>
        </authorList>
    </citation>
    <scope>NUCLEOTIDE SEQUENCE</scope>
    <source>
        <strain evidence="1">WC2-LM</strain>
        <tissue evidence="1">Liver</tissue>
    </source>
</reference>
<reference evidence="2 3" key="1">
    <citation type="submission" date="2019-04" db="EMBL/GenBank/DDBJ databases">
        <authorList>
            <person name="Alioto T."/>
            <person name="Alioto T."/>
        </authorList>
    </citation>
    <scope>NUCLEOTIDE SEQUENCE [LARGE SCALE GENOMIC DNA]</scope>
</reference>
<dbReference type="EMBL" id="CABDUW010002778">
    <property type="protein sequence ID" value="VTJ88002.1"/>
    <property type="molecule type" value="Genomic_DNA"/>
</dbReference>
<evidence type="ECO:0000313" key="3">
    <source>
        <dbReference type="Proteomes" id="UP000335636"/>
    </source>
</evidence>
<dbReference type="EMBL" id="WJEC01007161">
    <property type="protein sequence ID" value="KAF7470496.1"/>
    <property type="molecule type" value="Genomic_DNA"/>
</dbReference>
<dbReference type="AlphaFoldDB" id="A0A5E4D3X2"/>